<comment type="caution">
    <text evidence="2">The sequence shown here is derived from an EMBL/GenBank/DDBJ whole genome shotgun (WGS) entry which is preliminary data.</text>
</comment>
<name>A0ABS2KDT1_9GAMM</name>
<evidence type="ECO:0000259" key="1">
    <source>
        <dbReference type="Pfam" id="PF21880"/>
    </source>
</evidence>
<organism evidence="2 3">
    <name type="scientific">Dyella mobilis</name>
    <dbReference type="NCBI Taxonomy" id="1849582"/>
    <lineage>
        <taxon>Bacteria</taxon>
        <taxon>Pseudomonadati</taxon>
        <taxon>Pseudomonadota</taxon>
        <taxon>Gammaproteobacteria</taxon>
        <taxon>Lysobacterales</taxon>
        <taxon>Rhodanobacteraceae</taxon>
        <taxon>Dyella</taxon>
    </lineage>
</organism>
<accession>A0ABS2KDT1</accession>
<dbReference type="InterPro" id="IPR054209">
    <property type="entry name" value="DUF6916"/>
</dbReference>
<feature type="domain" description="DUF6916" evidence="1">
    <location>
        <begin position="6"/>
        <end position="95"/>
    </location>
</feature>
<gene>
    <name evidence="2" type="ORF">ISS99_05315</name>
</gene>
<proteinExistence type="predicted"/>
<evidence type="ECO:0000313" key="2">
    <source>
        <dbReference type="EMBL" id="MBM7128937.1"/>
    </source>
</evidence>
<dbReference type="RefSeq" id="WP_204630558.1">
    <property type="nucleotide sequence ID" value="NZ_BSOC01000007.1"/>
</dbReference>
<evidence type="ECO:0000313" key="3">
    <source>
        <dbReference type="Proteomes" id="UP001430193"/>
    </source>
</evidence>
<dbReference type="Pfam" id="PF21880">
    <property type="entry name" value="DUF6916"/>
    <property type="match status" value="1"/>
</dbReference>
<sequence>MQPVPTHAALTAALGQLFVLEAADGQRLEVRLAAAPSGVAMEEAYACYSATFELPMGAWLPQDTYRITAPDGSSWELLATPTRPSADGRANLTAVMHISVSPPGIT</sequence>
<protein>
    <recommendedName>
        <fullName evidence="1">DUF6916 domain-containing protein</fullName>
    </recommendedName>
</protein>
<dbReference type="Proteomes" id="UP001430193">
    <property type="component" value="Unassembled WGS sequence"/>
</dbReference>
<reference evidence="2" key="1">
    <citation type="submission" date="2020-10" db="EMBL/GenBank/DDBJ databases">
        <title>Phylogeny of dyella-like bacteria.</title>
        <authorList>
            <person name="Fu J."/>
        </authorList>
    </citation>
    <scope>NUCLEOTIDE SEQUENCE</scope>
    <source>
        <strain evidence="2">DHON07</strain>
    </source>
</reference>
<keyword evidence="3" id="KW-1185">Reference proteome</keyword>
<dbReference type="EMBL" id="JADIKF010000036">
    <property type="protein sequence ID" value="MBM7128937.1"/>
    <property type="molecule type" value="Genomic_DNA"/>
</dbReference>